<protein>
    <submittedName>
        <fullName evidence="4">PRC-barrel domain protein</fullName>
    </submittedName>
</protein>
<dbReference type="AlphaFoldDB" id="A0A221JWT2"/>
<feature type="chain" id="PRO_5012217229" evidence="2">
    <location>
        <begin position="22"/>
        <end position="160"/>
    </location>
</feature>
<feature type="compositionally biased region" description="Low complexity" evidence="1">
    <location>
        <begin position="149"/>
        <end position="160"/>
    </location>
</feature>
<dbReference type="InterPro" id="IPR011033">
    <property type="entry name" value="PRC_barrel-like_sf"/>
</dbReference>
<dbReference type="PANTHER" id="PTHR36505:SF1">
    <property type="entry name" value="BLR1072 PROTEIN"/>
    <property type="match status" value="1"/>
</dbReference>
<proteinExistence type="predicted"/>
<sequence length="160" mass="16759">MLRTTVIAAIAAPLLVQGAFAQSSGDVIVKEQQRVEVRGDWVLGARVLTPDGARIGYIEDMIIDKEDGSVNAAIISVGGFLGIGSKEIAVDWSELELNYDANDVRLGITIEQAEAAPEYSYRDQERLPPADPNMTTGTGADSGMGTTGTGTIDSGTTAGN</sequence>
<evidence type="ECO:0000259" key="3">
    <source>
        <dbReference type="Pfam" id="PF05239"/>
    </source>
</evidence>
<dbReference type="KEGG" id="spse:SULPSESMR1_00331"/>
<gene>
    <name evidence="4" type="ORF">SULPSESMR1_00331</name>
</gene>
<dbReference type="OrthoDB" id="7876889at2"/>
<feature type="domain" description="PRC-barrel" evidence="3">
    <location>
        <begin position="42"/>
        <end position="102"/>
    </location>
</feature>
<dbReference type="PANTHER" id="PTHR36505">
    <property type="entry name" value="BLR1072 PROTEIN"/>
    <property type="match status" value="1"/>
</dbReference>
<feature type="signal peptide" evidence="2">
    <location>
        <begin position="1"/>
        <end position="21"/>
    </location>
</feature>
<dbReference type="Proteomes" id="UP000199754">
    <property type="component" value="Chromosome"/>
</dbReference>
<dbReference type="InterPro" id="IPR027275">
    <property type="entry name" value="PRC-brl_dom"/>
</dbReference>
<keyword evidence="5" id="KW-1185">Reference proteome</keyword>
<evidence type="ECO:0000313" key="4">
    <source>
        <dbReference type="EMBL" id="ASM71166.1"/>
    </source>
</evidence>
<feature type="region of interest" description="Disordered" evidence="1">
    <location>
        <begin position="117"/>
        <end position="160"/>
    </location>
</feature>
<dbReference type="Gene3D" id="2.30.30.240">
    <property type="entry name" value="PRC-barrel domain"/>
    <property type="match status" value="1"/>
</dbReference>
<organism evidence="4 5">
    <name type="scientific">Pseudosulfitobacter pseudonitzschiae</name>
    <dbReference type="NCBI Taxonomy" id="1402135"/>
    <lineage>
        <taxon>Bacteria</taxon>
        <taxon>Pseudomonadati</taxon>
        <taxon>Pseudomonadota</taxon>
        <taxon>Alphaproteobacteria</taxon>
        <taxon>Rhodobacterales</taxon>
        <taxon>Roseobacteraceae</taxon>
        <taxon>Pseudosulfitobacter</taxon>
    </lineage>
</organism>
<evidence type="ECO:0000256" key="2">
    <source>
        <dbReference type="SAM" id="SignalP"/>
    </source>
</evidence>
<evidence type="ECO:0000256" key="1">
    <source>
        <dbReference type="SAM" id="MobiDB-lite"/>
    </source>
</evidence>
<reference evidence="4 5" key="1">
    <citation type="submission" date="2017-07" db="EMBL/GenBank/DDBJ databases">
        <title>Genome Sequence of Sulfitobacter pseudonitzschiae Strain SMR1 Isolated from a culture of the Diatom Skeletonema marinoi.</title>
        <authorList>
            <person name="Topel M."/>
            <person name="Pinder M.I.M."/>
            <person name="Johansson O.N."/>
            <person name="Kourtchenko O."/>
            <person name="Godhe A."/>
            <person name="Clarke A.K."/>
        </authorList>
    </citation>
    <scope>NUCLEOTIDE SEQUENCE [LARGE SCALE GENOMIC DNA]</scope>
    <source>
        <strain evidence="4 5">SMR1</strain>
    </source>
</reference>
<dbReference type="EMBL" id="CP022415">
    <property type="protein sequence ID" value="ASM71166.1"/>
    <property type="molecule type" value="Genomic_DNA"/>
</dbReference>
<accession>A0A221JWT2</accession>
<evidence type="ECO:0000313" key="5">
    <source>
        <dbReference type="Proteomes" id="UP000199754"/>
    </source>
</evidence>
<name>A0A221JWT2_9RHOB</name>
<keyword evidence="2" id="KW-0732">Signal</keyword>
<dbReference type="SUPFAM" id="SSF50346">
    <property type="entry name" value="PRC-barrel domain"/>
    <property type="match status" value="1"/>
</dbReference>
<dbReference type="Pfam" id="PF05239">
    <property type="entry name" value="PRC"/>
    <property type="match status" value="1"/>
</dbReference>